<dbReference type="InterPro" id="IPR013785">
    <property type="entry name" value="Aldolase_TIM"/>
</dbReference>
<dbReference type="SMART" id="SM00903">
    <property type="entry name" value="Flavin_Reduct"/>
    <property type="match status" value="1"/>
</dbReference>
<dbReference type="GO" id="GO:0042602">
    <property type="term" value="F:riboflavin reductase (NADPH) activity"/>
    <property type="evidence" value="ECO:0007669"/>
    <property type="project" value="TreeGrafter"/>
</dbReference>
<protein>
    <recommendedName>
        <fullName evidence="2">Flavin reductase like domain-containing protein</fullName>
    </recommendedName>
</protein>
<evidence type="ECO:0000259" key="2">
    <source>
        <dbReference type="SMART" id="SM00903"/>
    </source>
</evidence>
<keyword evidence="4" id="KW-1185">Reference proteome</keyword>
<dbReference type="InterPro" id="IPR002563">
    <property type="entry name" value="Flavin_Rdtase-like_dom"/>
</dbReference>
<sequence>MYFGEGNSVTLTQKNRFVTFSVTAFPLLKQRGAVATDGEAFRAVLAQWPSGVVIVTTGAGGHWHGMTASAFSSVSLDPPMVLVCLARGTRTHNLVAESGSFAVSILGKDQAALGRRFAGPDADRFSGARWQAGQTGSPVLADSVGWLDCRVAHAYPGGDHTIFVGEVLAAATPRRVAPVLFHSRAWSQLADPLPDRIAVADTGLLAVLRARGYSGPRLAGIARMLRAAGTRVRLFDLYGDAPPPEDLSPATASALITRPEQVPAVAAAGAGVVEFRADEHGPSPEATRTAGAGEHGPILEAAQRAGLATVANVPDAFAPGREHRVVAKVARLAALGCDEIALEEGGSAATPLRVRRLIQEAAAVSGRAALRVGLRERHGIGLVNALVAMKSGVWRFDTTLGGVDGALPAEDVLFLAGELEVASAVDRAALVAGAAELERSWGSVLPGRTYRFTN</sequence>
<dbReference type="PANTHER" id="PTHR30466">
    <property type="entry name" value="FLAVIN REDUCTASE"/>
    <property type="match status" value="1"/>
</dbReference>
<dbReference type="Pfam" id="PF01613">
    <property type="entry name" value="Flavin_Reduct"/>
    <property type="match status" value="1"/>
</dbReference>
<dbReference type="Gene3D" id="3.20.20.70">
    <property type="entry name" value="Aldolase class I"/>
    <property type="match status" value="1"/>
</dbReference>
<dbReference type="SUPFAM" id="SSF51569">
    <property type="entry name" value="Aldolase"/>
    <property type="match status" value="1"/>
</dbReference>
<dbReference type="SUPFAM" id="SSF50475">
    <property type="entry name" value="FMN-binding split barrel"/>
    <property type="match status" value="1"/>
</dbReference>
<evidence type="ECO:0000313" key="3">
    <source>
        <dbReference type="EMBL" id="TMR32075.1"/>
    </source>
</evidence>
<dbReference type="InterPro" id="IPR012349">
    <property type="entry name" value="Split_barrel_FMN-bd"/>
</dbReference>
<dbReference type="EMBL" id="VCKX01000074">
    <property type="protein sequence ID" value="TMR32075.1"/>
    <property type="molecule type" value="Genomic_DNA"/>
</dbReference>
<dbReference type="Proteomes" id="UP000306628">
    <property type="component" value="Unassembled WGS sequence"/>
</dbReference>
<gene>
    <name evidence="3" type="ORF">ETD85_23810</name>
</gene>
<dbReference type="GO" id="GO:0010181">
    <property type="term" value="F:FMN binding"/>
    <property type="evidence" value="ECO:0007669"/>
    <property type="project" value="InterPro"/>
</dbReference>
<dbReference type="OrthoDB" id="9792858at2"/>
<name>A0A5S4GGJ0_9ACTN</name>
<dbReference type="InterPro" id="IPR050268">
    <property type="entry name" value="NADH-dep_flavin_reductase"/>
</dbReference>
<comment type="caution">
    <text evidence="3">The sequence shown here is derived from an EMBL/GenBank/DDBJ whole genome shotgun (WGS) entry which is preliminary data.</text>
</comment>
<evidence type="ECO:0000256" key="1">
    <source>
        <dbReference type="ARBA" id="ARBA00023002"/>
    </source>
</evidence>
<proteinExistence type="predicted"/>
<dbReference type="PANTHER" id="PTHR30466:SF1">
    <property type="entry name" value="FMN REDUCTASE (NADH) RUTF"/>
    <property type="match status" value="1"/>
</dbReference>
<evidence type="ECO:0000313" key="4">
    <source>
        <dbReference type="Proteomes" id="UP000306628"/>
    </source>
</evidence>
<accession>A0A5S4GGJ0</accession>
<dbReference type="AlphaFoldDB" id="A0A5S4GGJ0"/>
<organism evidence="3 4">
    <name type="scientific">Nonomuraea zeae</name>
    <dbReference type="NCBI Taxonomy" id="1642303"/>
    <lineage>
        <taxon>Bacteria</taxon>
        <taxon>Bacillati</taxon>
        <taxon>Actinomycetota</taxon>
        <taxon>Actinomycetes</taxon>
        <taxon>Streptosporangiales</taxon>
        <taxon>Streptosporangiaceae</taxon>
        <taxon>Nonomuraea</taxon>
    </lineage>
</organism>
<feature type="domain" description="Flavin reductase like" evidence="2">
    <location>
        <begin position="45"/>
        <end position="188"/>
    </location>
</feature>
<keyword evidence="1" id="KW-0560">Oxidoreductase</keyword>
<dbReference type="Gene3D" id="2.30.110.10">
    <property type="entry name" value="Electron Transport, Fmn-binding Protein, Chain A"/>
    <property type="match status" value="1"/>
</dbReference>
<reference evidence="3 4" key="1">
    <citation type="submission" date="2019-05" db="EMBL/GenBank/DDBJ databases">
        <title>Draft genome sequence of Nonomuraea zeae DSM 100528.</title>
        <authorList>
            <person name="Saricaoglu S."/>
            <person name="Isik K."/>
        </authorList>
    </citation>
    <scope>NUCLEOTIDE SEQUENCE [LARGE SCALE GENOMIC DNA]</scope>
    <source>
        <strain evidence="3 4">DSM 100528</strain>
    </source>
</reference>